<dbReference type="InterPro" id="IPR001163">
    <property type="entry name" value="Sm_dom_euk/arc"/>
</dbReference>
<dbReference type="CDD" id="cd01726">
    <property type="entry name" value="LSm6"/>
    <property type="match status" value="1"/>
</dbReference>
<dbReference type="Pfam" id="PF01423">
    <property type="entry name" value="LSM"/>
    <property type="match status" value="1"/>
</dbReference>
<dbReference type="PANTHER" id="PTHR11021">
    <property type="entry name" value="SMALL NUCLEAR RIBONUCLEOPROTEIN F SNRNP-F"/>
    <property type="match status" value="1"/>
</dbReference>
<evidence type="ECO:0000256" key="3">
    <source>
        <dbReference type="ARBA" id="ARBA00007927"/>
    </source>
</evidence>
<evidence type="ECO:0000313" key="16">
    <source>
        <dbReference type="Proteomes" id="UP001281761"/>
    </source>
</evidence>
<evidence type="ECO:0000313" key="15">
    <source>
        <dbReference type="EMBL" id="KAK2962559.1"/>
    </source>
</evidence>
<sequence>MTEISKKPGEFTRSLVGHPVKVKLTSNIEYRGILISLDGHLNVVLEDTEEYVGGSLKNKLGDTFIRGNNLLYISPMTRKK</sequence>
<dbReference type="EMBL" id="JARBJD010000010">
    <property type="protein sequence ID" value="KAK2962559.1"/>
    <property type="molecule type" value="Genomic_DNA"/>
</dbReference>
<comment type="caution">
    <text evidence="15">The sequence shown here is derived from an EMBL/GenBank/DDBJ whole genome shotgun (WGS) entry which is preliminary data.</text>
</comment>
<dbReference type="SMART" id="SM00651">
    <property type="entry name" value="Sm"/>
    <property type="match status" value="1"/>
</dbReference>
<protein>
    <submittedName>
        <fullName evidence="15">U6 snRNA associated protein</fullName>
    </submittedName>
</protein>
<organism evidence="15 16">
    <name type="scientific">Blattamonas nauphoetae</name>
    <dbReference type="NCBI Taxonomy" id="2049346"/>
    <lineage>
        <taxon>Eukaryota</taxon>
        <taxon>Metamonada</taxon>
        <taxon>Preaxostyla</taxon>
        <taxon>Oxymonadida</taxon>
        <taxon>Blattamonas</taxon>
    </lineage>
</organism>
<evidence type="ECO:0000259" key="14">
    <source>
        <dbReference type="PROSITE" id="PS52002"/>
    </source>
</evidence>
<evidence type="ECO:0000256" key="10">
    <source>
        <dbReference type="ARBA" id="ARBA00023187"/>
    </source>
</evidence>
<evidence type="ECO:0000256" key="7">
    <source>
        <dbReference type="ARBA" id="ARBA00022694"/>
    </source>
</evidence>
<dbReference type="PIRSF" id="PIRSF006609">
    <property type="entry name" value="snRNP_SmF"/>
    <property type="match status" value="1"/>
</dbReference>
<comment type="subcellular location">
    <subcellularLocation>
        <location evidence="2">Cytoplasm</location>
    </subcellularLocation>
    <subcellularLocation>
        <location evidence="1 13">Nucleus</location>
    </subcellularLocation>
</comment>
<evidence type="ECO:0000256" key="12">
    <source>
        <dbReference type="ARBA" id="ARBA00023274"/>
    </source>
</evidence>
<gene>
    <name evidence="15" type="ORF">BLNAU_2391</name>
</gene>
<feature type="domain" description="Sm" evidence="14">
    <location>
        <begin position="7"/>
        <end position="79"/>
    </location>
</feature>
<accession>A0ABQ9YFQ5</accession>
<keyword evidence="12 13" id="KW-0687">Ribonucleoprotein</keyword>
<evidence type="ECO:0000256" key="8">
    <source>
        <dbReference type="ARBA" id="ARBA00022728"/>
    </source>
</evidence>
<keyword evidence="4" id="KW-0963">Cytoplasm</keyword>
<keyword evidence="11 13" id="KW-0539">Nucleus</keyword>
<dbReference type="SUPFAM" id="SSF50182">
    <property type="entry name" value="Sm-like ribonucleoproteins"/>
    <property type="match status" value="1"/>
</dbReference>
<evidence type="ECO:0000256" key="1">
    <source>
        <dbReference type="ARBA" id="ARBA00004123"/>
    </source>
</evidence>
<reference evidence="15 16" key="1">
    <citation type="journal article" date="2022" name="bioRxiv">
        <title>Genomics of Preaxostyla Flagellates Illuminates Evolutionary Transitions and the Path Towards Mitochondrial Loss.</title>
        <authorList>
            <person name="Novak L.V.F."/>
            <person name="Treitli S.C."/>
            <person name="Pyrih J."/>
            <person name="Halakuc P."/>
            <person name="Pipaliya S.V."/>
            <person name="Vacek V."/>
            <person name="Brzon O."/>
            <person name="Soukal P."/>
            <person name="Eme L."/>
            <person name="Dacks J.B."/>
            <person name="Karnkowska A."/>
            <person name="Elias M."/>
            <person name="Hampl V."/>
        </authorList>
    </citation>
    <scope>NUCLEOTIDE SEQUENCE [LARGE SCALE GENOMIC DNA]</scope>
    <source>
        <strain evidence="15">NAU3</strain>
        <tissue evidence="15">Gut</tissue>
    </source>
</reference>
<dbReference type="Proteomes" id="UP001281761">
    <property type="component" value="Unassembled WGS sequence"/>
</dbReference>
<proteinExistence type="inferred from homology"/>
<dbReference type="PANTHER" id="PTHR11021:SF1">
    <property type="entry name" value="U6 SNRNA-ASSOCIATED SM-LIKE PROTEIN LSM6"/>
    <property type="match status" value="1"/>
</dbReference>
<dbReference type="Gene3D" id="2.30.30.100">
    <property type="match status" value="1"/>
</dbReference>
<keyword evidence="7" id="KW-0819">tRNA processing</keyword>
<dbReference type="PROSITE" id="PS52002">
    <property type="entry name" value="SM"/>
    <property type="match status" value="1"/>
</dbReference>
<evidence type="ECO:0000256" key="13">
    <source>
        <dbReference type="PIRNR" id="PIRNR006609"/>
    </source>
</evidence>
<evidence type="ECO:0000256" key="9">
    <source>
        <dbReference type="ARBA" id="ARBA00022884"/>
    </source>
</evidence>
<keyword evidence="6 13" id="KW-0507">mRNA processing</keyword>
<name>A0ABQ9YFQ5_9EUKA</name>
<comment type="similarity">
    <text evidence="3 13">Belongs to the snRNP Sm proteins family. SmF/LSm6 subfamily.</text>
</comment>
<evidence type="ECO:0000256" key="6">
    <source>
        <dbReference type="ARBA" id="ARBA00022664"/>
    </source>
</evidence>
<keyword evidence="8 13" id="KW-0747">Spliceosome</keyword>
<dbReference type="InterPro" id="IPR010920">
    <property type="entry name" value="LSM_dom_sf"/>
</dbReference>
<keyword evidence="16" id="KW-1185">Reference proteome</keyword>
<keyword evidence="10 13" id="KW-0508">mRNA splicing</keyword>
<dbReference type="InterPro" id="IPR016487">
    <property type="entry name" value="Lsm6/sSmF"/>
</dbReference>
<dbReference type="InterPro" id="IPR047575">
    <property type="entry name" value="Sm"/>
</dbReference>
<evidence type="ECO:0000256" key="11">
    <source>
        <dbReference type="ARBA" id="ARBA00023242"/>
    </source>
</evidence>
<keyword evidence="9 13" id="KW-0694">RNA-binding</keyword>
<keyword evidence="5" id="KW-0698">rRNA processing</keyword>
<evidence type="ECO:0000256" key="2">
    <source>
        <dbReference type="ARBA" id="ARBA00004496"/>
    </source>
</evidence>
<evidence type="ECO:0000256" key="4">
    <source>
        <dbReference type="ARBA" id="ARBA00022490"/>
    </source>
</evidence>
<evidence type="ECO:0000256" key="5">
    <source>
        <dbReference type="ARBA" id="ARBA00022552"/>
    </source>
</evidence>